<dbReference type="RefSeq" id="WP_182297337.1">
    <property type="nucleotide sequence ID" value="NZ_CP059851.1"/>
</dbReference>
<evidence type="ECO:0000313" key="4">
    <source>
        <dbReference type="Proteomes" id="UP000515292"/>
    </source>
</evidence>
<evidence type="ECO:0000256" key="1">
    <source>
        <dbReference type="ARBA" id="ARBA00008580"/>
    </source>
</evidence>
<reference evidence="3 4" key="1">
    <citation type="submission" date="2020-07" db="EMBL/GenBank/DDBJ databases">
        <title>Complete genome sequence for Sandaracinobacter sp. M6.</title>
        <authorList>
            <person name="Tang Y."/>
            <person name="Liu Q."/>
            <person name="Guo Z."/>
            <person name="Lei P."/>
            <person name="Huang B."/>
        </authorList>
    </citation>
    <scope>NUCLEOTIDE SEQUENCE [LARGE SCALE GENOMIC DNA]</scope>
    <source>
        <strain evidence="3 4">M6</strain>
    </source>
</reference>
<accession>A0A7G5IJH2</accession>
<dbReference type="AlphaFoldDB" id="A0A7G5IJH2"/>
<dbReference type="PANTHER" id="PTHR36582:SF2">
    <property type="entry name" value="ANTITOXIN PARD"/>
    <property type="match status" value="1"/>
</dbReference>
<keyword evidence="4" id="KW-1185">Reference proteome</keyword>
<dbReference type="InterPro" id="IPR010985">
    <property type="entry name" value="Ribbon_hlx_hlx"/>
</dbReference>
<dbReference type="NCBIfam" id="TIGR02606">
    <property type="entry name" value="antidote_CC2985"/>
    <property type="match status" value="1"/>
</dbReference>
<proteinExistence type="inferred from homology"/>
<keyword evidence="2" id="KW-1277">Toxin-antitoxin system</keyword>
<dbReference type="InterPro" id="IPR038296">
    <property type="entry name" value="ParD_sf"/>
</dbReference>
<evidence type="ECO:0000256" key="2">
    <source>
        <dbReference type="ARBA" id="ARBA00022649"/>
    </source>
</evidence>
<dbReference type="SUPFAM" id="SSF47598">
    <property type="entry name" value="Ribbon-helix-helix"/>
    <property type="match status" value="1"/>
</dbReference>
<dbReference type="InterPro" id="IPR022789">
    <property type="entry name" value="ParD"/>
</dbReference>
<name>A0A7G5IJH2_9SPHN</name>
<dbReference type="Proteomes" id="UP000515292">
    <property type="component" value="Chromosome"/>
</dbReference>
<dbReference type="Gene3D" id="6.10.10.120">
    <property type="entry name" value="Antitoxin ParD1-like"/>
    <property type="match status" value="1"/>
</dbReference>
<dbReference type="PANTHER" id="PTHR36582">
    <property type="entry name" value="ANTITOXIN PARD"/>
    <property type="match status" value="1"/>
</dbReference>
<gene>
    <name evidence="3" type="ORF">H3309_03160</name>
</gene>
<dbReference type="EMBL" id="CP059851">
    <property type="protein sequence ID" value="QMW23514.1"/>
    <property type="molecule type" value="Genomic_DNA"/>
</dbReference>
<evidence type="ECO:0000313" key="3">
    <source>
        <dbReference type="EMBL" id="QMW23514.1"/>
    </source>
</evidence>
<dbReference type="Pfam" id="PF03693">
    <property type="entry name" value="ParD_antitoxin"/>
    <property type="match status" value="1"/>
</dbReference>
<sequence>MNVSVGPRWEAFIQATVAAGRYGTASEVIREGLRLVEERERKLLALRTMIDESLAEGGDVSDAEISAMADTIEAEQTAARH</sequence>
<dbReference type="GO" id="GO:0006355">
    <property type="term" value="P:regulation of DNA-templated transcription"/>
    <property type="evidence" value="ECO:0007669"/>
    <property type="project" value="InterPro"/>
</dbReference>
<organism evidence="3 4">
    <name type="scientific">Sandaracinobacteroides saxicola</name>
    <dbReference type="NCBI Taxonomy" id="2759707"/>
    <lineage>
        <taxon>Bacteria</taxon>
        <taxon>Pseudomonadati</taxon>
        <taxon>Pseudomonadota</taxon>
        <taxon>Alphaproteobacteria</taxon>
        <taxon>Sphingomonadales</taxon>
        <taxon>Sphingosinicellaceae</taxon>
        <taxon>Sandaracinobacteroides</taxon>
    </lineage>
</organism>
<protein>
    <submittedName>
        <fullName evidence="3">Type II toxin-antitoxin system ParD family antitoxin</fullName>
    </submittedName>
</protein>
<dbReference type="KEGG" id="sand:H3309_03160"/>
<comment type="similarity">
    <text evidence="1">Belongs to the ParD antitoxin family.</text>
</comment>